<evidence type="ECO:0000313" key="10">
    <source>
        <dbReference type="Proteomes" id="UP000516105"/>
    </source>
</evidence>
<comment type="cofactor">
    <cofactor evidence="7">
        <name>Zn(2+)</name>
        <dbReference type="ChEBI" id="CHEBI:29105"/>
    </cofactor>
    <text evidence="7">Binds 1 zinc ion.</text>
</comment>
<keyword evidence="3 7" id="KW-0479">Metal-binding</keyword>
<evidence type="ECO:0000256" key="2">
    <source>
        <dbReference type="ARBA" id="ARBA00022670"/>
    </source>
</evidence>
<proteinExistence type="inferred from homology"/>
<evidence type="ECO:0000256" key="4">
    <source>
        <dbReference type="ARBA" id="ARBA00022801"/>
    </source>
</evidence>
<keyword evidence="5 7" id="KW-0862">Zinc</keyword>
<sequence length="709" mass="79011">MTAIGTAAQAQGAATPVAAAATAVPNNILLADWTGPYDGVPPFDKVTPALFPQAFEFAIAERRREVEAIANNPEGPTFANTIEAYEKSGQRLDRVDAIFGVMTNNMATPEYQALDKEWSPKLSAASDEITLNPKLFQRIKSLYDRKASLGLDAKQDRLLTRIYDSFARRGANLNDAQKQQLSAMNQQLAQQFATFSEKVLADESTYITATEAELKGVPADVKASLAAAAKALGKPAGTFAIKNIRSAVDPVLTFADNRALREKVWRAFVNRGDNGGVNDTNEVIAKIVKLRADRAKLLGFKNHAEWRMQDTMAKTPARAMDLMNRVWPAAVARVKEEVADQQSLAKKLGQNITIEPWDYRYFQEKVRKEKYDLSQDEIKPYFSLDNIISGSFWAAGELYGLDFKEITGTVPTWKQDIRVYSVTDRVTGKQVGVFYRDDFAAEGKRSGAWATTYRSRASLLGDDIVLGSNNNNFVKPGPGEPVLISADDAETLFHEFGHAIHYFLSNVKYPSLGGSQRDFVEYPSQVNENWLMTPEVLQRFAKHYKTGQPMPQALVDKIQKAQTFNQGFATVEYLSSAIVDMKMHMDPTGVEDPDAFEKKALAEIGMPKEIVMRHRLPQFNHLFSSDAYSAGYYSYLWSETMDADTWAAFQEAGSPWDKKVAGNFKKYLLSTGNETDRAEAYRQFRGRDPDVNALLKKRGFPISETATGK</sequence>
<keyword evidence="4 7" id="KW-0378">Hydrolase</keyword>
<accession>A0ABX6TAW8</accession>
<keyword evidence="6 7" id="KW-0482">Metalloprotease</keyword>
<evidence type="ECO:0000256" key="5">
    <source>
        <dbReference type="ARBA" id="ARBA00022833"/>
    </source>
</evidence>
<dbReference type="Proteomes" id="UP000516105">
    <property type="component" value="Chromosome"/>
</dbReference>
<dbReference type="Pfam" id="PF01432">
    <property type="entry name" value="Peptidase_M3"/>
    <property type="match status" value="1"/>
</dbReference>
<dbReference type="InterPro" id="IPR024077">
    <property type="entry name" value="Neurolysin/TOP_dom2"/>
</dbReference>
<evidence type="ECO:0000313" key="9">
    <source>
        <dbReference type="EMBL" id="QNP46982.1"/>
    </source>
</evidence>
<dbReference type="InterPro" id="IPR024079">
    <property type="entry name" value="MetalloPept_cat_dom_sf"/>
</dbReference>
<organism evidence="9 10">
    <name type="scientific">Sphingomonas sediminicola</name>
    <dbReference type="NCBI Taxonomy" id="386874"/>
    <lineage>
        <taxon>Bacteria</taxon>
        <taxon>Pseudomonadati</taxon>
        <taxon>Pseudomonadota</taxon>
        <taxon>Alphaproteobacteria</taxon>
        <taxon>Sphingomonadales</taxon>
        <taxon>Sphingomonadaceae</taxon>
        <taxon>Sphingomonas</taxon>
    </lineage>
</organism>
<dbReference type="Gene3D" id="1.10.1370.10">
    <property type="entry name" value="Neurolysin, domain 3"/>
    <property type="match status" value="1"/>
</dbReference>
<evidence type="ECO:0000256" key="3">
    <source>
        <dbReference type="ARBA" id="ARBA00022723"/>
    </source>
</evidence>
<comment type="similarity">
    <text evidence="1 7">Belongs to the peptidase M3 family.</text>
</comment>
<evidence type="ECO:0000256" key="6">
    <source>
        <dbReference type="ARBA" id="ARBA00023049"/>
    </source>
</evidence>
<feature type="domain" description="Peptidase M3A/M3B catalytic" evidence="8">
    <location>
        <begin position="253"/>
        <end position="699"/>
    </location>
</feature>
<dbReference type="CDD" id="cd06456">
    <property type="entry name" value="M3A_DCP"/>
    <property type="match status" value="1"/>
</dbReference>
<dbReference type="PANTHER" id="PTHR43660">
    <property type="entry name" value="DIPEPTIDYL CARBOXYPEPTIDASE"/>
    <property type="match status" value="1"/>
</dbReference>
<dbReference type="InterPro" id="IPR045090">
    <property type="entry name" value="Pept_M3A_M3B"/>
</dbReference>
<keyword evidence="2 7" id="KW-0645">Protease</keyword>
<dbReference type="InterPro" id="IPR034005">
    <property type="entry name" value="M3A_DCP"/>
</dbReference>
<keyword evidence="10" id="KW-1185">Reference proteome</keyword>
<dbReference type="PANTHER" id="PTHR43660:SF1">
    <property type="entry name" value="DIPEPTIDYL CARBOXYPEPTIDASE"/>
    <property type="match status" value="1"/>
</dbReference>
<dbReference type="SUPFAM" id="SSF55486">
    <property type="entry name" value="Metalloproteases ('zincins'), catalytic domain"/>
    <property type="match status" value="1"/>
</dbReference>
<reference evidence="9 10" key="1">
    <citation type="submission" date="2020-08" db="EMBL/GenBank/DDBJ databases">
        <title>Genome sequence of Sphingomonas sediminicola KACC 15039T.</title>
        <authorList>
            <person name="Hyun D.-W."/>
            <person name="Bae J.-W."/>
        </authorList>
    </citation>
    <scope>NUCLEOTIDE SEQUENCE [LARGE SCALE GENOMIC DNA]</scope>
    <source>
        <strain evidence="9 10">KACC 15039</strain>
    </source>
</reference>
<protein>
    <submittedName>
        <fullName evidence="9">M3 family metallopeptidase</fullName>
    </submittedName>
</protein>
<gene>
    <name evidence="9" type="ORF">H9L14_09140</name>
</gene>
<evidence type="ECO:0000256" key="1">
    <source>
        <dbReference type="ARBA" id="ARBA00006040"/>
    </source>
</evidence>
<evidence type="ECO:0000256" key="7">
    <source>
        <dbReference type="RuleBase" id="RU003435"/>
    </source>
</evidence>
<dbReference type="InterPro" id="IPR001567">
    <property type="entry name" value="Pept_M3A_M3B_dom"/>
</dbReference>
<evidence type="ECO:0000259" key="8">
    <source>
        <dbReference type="Pfam" id="PF01432"/>
    </source>
</evidence>
<dbReference type="Gene3D" id="3.40.390.10">
    <property type="entry name" value="Collagenase (Catalytic Domain)"/>
    <property type="match status" value="1"/>
</dbReference>
<dbReference type="EMBL" id="CP060782">
    <property type="protein sequence ID" value="QNP46982.1"/>
    <property type="molecule type" value="Genomic_DNA"/>
</dbReference>
<name>A0ABX6TAW8_9SPHN</name>